<evidence type="ECO:0000313" key="3">
    <source>
        <dbReference type="Proteomes" id="UP000520814"/>
    </source>
</evidence>
<feature type="region of interest" description="Disordered" evidence="1">
    <location>
        <begin position="103"/>
        <end position="127"/>
    </location>
</feature>
<evidence type="ECO:0000313" key="2">
    <source>
        <dbReference type="EMBL" id="MBB6053780.1"/>
    </source>
</evidence>
<name>A0A7W9SVV1_ARMRO</name>
<evidence type="ECO:0000256" key="1">
    <source>
        <dbReference type="SAM" id="MobiDB-lite"/>
    </source>
</evidence>
<sequence length="127" mass="14494">MRPIPPRPELQRARLDSEDLIRLAHLFSGSLQLECPKCHTILKPSVANRELRLGSSPDLSAIAPNQPSRPRLLFYCHLCQRPFGYLQGESWTAEKLDSTAEGTRWSHLEMGEEPTKTPRLEDFDLDD</sequence>
<accession>A0A7W9SVV1</accession>
<dbReference type="EMBL" id="JACHGW010000008">
    <property type="protein sequence ID" value="MBB6053780.1"/>
    <property type="molecule type" value="Genomic_DNA"/>
</dbReference>
<protein>
    <submittedName>
        <fullName evidence="2">Uncharacterized protein</fullName>
    </submittedName>
</protein>
<dbReference type="AlphaFoldDB" id="A0A7W9SVV1"/>
<comment type="caution">
    <text evidence="2">The sequence shown here is derived from an EMBL/GenBank/DDBJ whole genome shotgun (WGS) entry which is preliminary data.</text>
</comment>
<dbReference type="RefSeq" id="WP_184203868.1">
    <property type="nucleotide sequence ID" value="NZ_JACHGW010000008.1"/>
</dbReference>
<reference evidence="2 3" key="1">
    <citation type="submission" date="2020-08" db="EMBL/GenBank/DDBJ databases">
        <title>Genomic Encyclopedia of Type Strains, Phase IV (KMG-IV): sequencing the most valuable type-strain genomes for metagenomic binning, comparative biology and taxonomic classification.</title>
        <authorList>
            <person name="Goeker M."/>
        </authorList>
    </citation>
    <scope>NUCLEOTIDE SEQUENCE [LARGE SCALE GENOMIC DNA]</scope>
    <source>
        <strain evidence="2 3">DSM 23562</strain>
    </source>
</reference>
<dbReference type="Proteomes" id="UP000520814">
    <property type="component" value="Unassembled WGS sequence"/>
</dbReference>
<gene>
    <name evidence="2" type="ORF">HNQ39_005622</name>
</gene>
<keyword evidence="3" id="KW-1185">Reference proteome</keyword>
<organism evidence="2 3">
    <name type="scientific">Armatimonas rosea</name>
    <dbReference type="NCBI Taxonomy" id="685828"/>
    <lineage>
        <taxon>Bacteria</taxon>
        <taxon>Bacillati</taxon>
        <taxon>Armatimonadota</taxon>
        <taxon>Armatimonadia</taxon>
        <taxon>Armatimonadales</taxon>
        <taxon>Armatimonadaceae</taxon>
        <taxon>Armatimonas</taxon>
    </lineage>
</organism>
<proteinExistence type="predicted"/>